<evidence type="ECO:0000313" key="1">
    <source>
        <dbReference type="EMBL" id="KAJ0018995.1"/>
    </source>
</evidence>
<dbReference type="EMBL" id="CM047747">
    <property type="protein sequence ID" value="KAJ0018995.1"/>
    <property type="molecule type" value="Genomic_DNA"/>
</dbReference>
<organism evidence="1 2">
    <name type="scientific">Pistacia integerrima</name>
    <dbReference type="NCBI Taxonomy" id="434235"/>
    <lineage>
        <taxon>Eukaryota</taxon>
        <taxon>Viridiplantae</taxon>
        <taxon>Streptophyta</taxon>
        <taxon>Embryophyta</taxon>
        <taxon>Tracheophyta</taxon>
        <taxon>Spermatophyta</taxon>
        <taxon>Magnoliopsida</taxon>
        <taxon>eudicotyledons</taxon>
        <taxon>Gunneridae</taxon>
        <taxon>Pentapetalae</taxon>
        <taxon>rosids</taxon>
        <taxon>malvids</taxon>
        <taxon>Sapindales</taxon>
        <taxon>Anacardiaceae</taxon>
        <taxon>Pistacia</taxon>
    </lineage>
</organism>
<protein>
    <submittedName>
        <fullName evidence="1">Uncharacterized protein</fullName>
    </submittedName>
</protein>
<sequence>MKLYYSSFVIALLLLASPVEMRELQQQQVRTTEDSGRCLIVMDPNGCNLLSCKQRRLQQKNGNGVCLSNLKEGYQCICYINC</sequence>
<comment type="caution">
    <text evidence="1">The sequence shown here is derived from an EMBL/GenBank/DDBJ whole genome shotgun (WGS) entry which is preliminary data.</text>
</comment>
<proteinExistence type="predicted"/>
<keyword evidence="2" id="KW-1185">Reference proteome</keyword>
<dbReference type="Proteomes" id="UP001163603">
    <property type="component" value="Chromosome 12"/>
</dbReference>
<name>A0ACC0XKV1_9ROSI</name>
<reference evidence="2" key="1">
    <citation type="journal article" date="2023" name="G3 (Bethesda)">
        <title>Genome assembly and association tests identify interacting loci associated with vigor, precocity, and sex in interspecific pistachio rootstocks.</title>
        <authorList>
            <person name="Palmer W."/>
            <person name="Jacygrad E."/>
            <person name="Sagayaradj S."/>
            <person name="Cavanaugh K."/>
            <person name="Han R."/>
            <person name="Bertier L."/>
            <person name="Beede B."/>
            <person name="Kafkas S."/>
            <person name="Golino D."/>
            <person name="Preece J."/>
            <person name="Michelmore R."/>
        </authorList>
    </citation>
    <scope>NUCLEOTIDE SEQUENCE [LARGE SCALE GENOMIC DNA]</scope>
</reference>
<accession>A0ACC0XKV1</accession>
<evidence type="ECO:0000313" key="2">
    <source>
        <dbReference type="Proteomes" id="UP001163603"/>
    </source>
</evidence>
<gene>
    <name evidence="1" type="ORF">Pint_11062</name>
</gene>